<proteinExistence type="inferred from homology"/>
<dbReference type="GO" id="GO:0030955">
    <property type="term" value="F:potassium ion binding"/>
    <property type="evidence" value="ECO:0007669"/>
    <property type="project" value="InterPro"/>
</dbReference>
<dbReference type="Gene3D" id="2.40.33.10">
    <property type="entry name" value="PK beta-barrel domain-like"/>
    <property type="match status" value="1"/>
</dbReference>
<comment type="similarity">
    <text evidence="3">Belongs to the pyruvate kinase family.</text>
</comment>
<dbReference type="Gene3D" id="3.20.20.60">
    <property type="entry name" value="Phosphoenolpyruvate-binding domains"/>
    <property type="match status" value="2"/>
</dbReference>
<dbReference type="UniPathway" id="UPA00109">
    <property type="reaction ID" value="UER00188"/>
</dbReference>
<keyword evidence="9" id="KW-0067">ATP-binding</keyword>
<dbReference type="GO" id="GO:0005524">
    <property type="term" value="F:ATP binding"/>
    <property type="evidence" value="ECO:0007669"/>
    <property type="project" value="UniProtKB-KW"/>
</dbReference>
<organism evidence="14 15">
    <name type="scientific">Corynebacterium striatum</name>
    <dbReference type="NCBI Taxonomy" id="43770"/>
    <lineage>
        <taxon>Bacteria</taxon>
        <taxon>Bacillati</taxon>
        <taxon>Actinomycetota</taxon>
        <taxon>Actinomycetes</taxon>
        <taxon>Mycobacteriales</taxon>
        <taxon>Corynebacteriaceae</taxon>
        <taxon>Corynebacterium</taxon>
    </lineage>
</organism>
<keyword evidence="7" id="KW-0547">Nucleotide-binding</keyword>
<dbReference type="InterPro" id="IPR001697">
    <property type="entry name" value="Pyr_Knase"/>
</dbReference>
<dbReference type="Pfam" id="PF00224">
    <property type="entry name" value="PK"/>
    <property type="match status" value="2"/>
</dbReference>
<comment type="pathway">
    <text evidence="2">Carbohydrate degradation; glycolysis; pyruvate from D-glyceraldehyde 3-phosphate: step 5/5.</text>
</comment>
<dbReference type="Proteomes" id="UP000250197">
    <property type="component" value="Chromosome"/>
</dbReference>
<evidence type="ECO:0000256" key="2">
    <source>
        <dbReference type="ARBA" id="ARBA00004997"/>
    </source>
</evidence>
<keyword evidence="8 14" id="KW-0418">Kinase</keyword>
<reference evidence="14 15" key="1">
    <citation type="submission" date="2017-05" db="EMBL/GenBank/DDBJ databases">
        <title>Complete genome sequence of Corynebacterium striatum KC-Na-1 isolated from Neophocaena asiaeorientalis in Korea.</title>
        <authorList>
            <person name="Kim J.H."/>
            <person name="Lee K."/>
        </authorList>
    </citation>
    <scope>NUCLEOTIDE SEQUENCE [LARGE SCALE GENOMIC DNA]</scope>
    <source>
        <strain evidence="14 15">KC-Na-01</strain>
    </source>
</reference>
<dbReference type="InterPro" id="IPR015793">
    <property type="entry name" value="Pyrv_Knase_brl"/>
</dbReference>
<dbReference type="PANTHER" id="PTHR11817">
    <property type="entry name" value="PYRUVATE KINASE"/>
    <property type="match status" value="1"/>
</dbReference>
<dbReference type="InterPro" id="IPR015813">
    <property type="entry name" value="Pyrv/PenolPyrv_kinase-like_dom"/>
</dbReference>
<evidence type="ECO:0000259" key="13">
    <source>
        <dbReference type="Pfam" id="PF00224"/>
    </source>
</evidence>
<evidence type="ECO:0000256" key="10">
    <source>
        <dbReference type="ARBA" id="ARBA00022842"/>
    </source>
</evidence>
<evidence type="ECO:0000313" key="14">
    <source>
        <dbReference type="EMBL" id="ART21981.1"/>
    </source>
</evidence>
<name>A0A2Z2J5T5_CORST</name>
<evidence type="ECO:0000313" key="15">
    <source>
        <dbReference type="Proteomes" id="UP000250197"/>
    </source>
</evidence>
<dbReference type="InterPro" id="IPR040442">
    <property type="entry name" value="Pyrv_kinase-like_dom_sf"/>
</dbReference>
<keyword evidence="11" id="KW-0324">Glycolysis</keyword>
<dbReference type="GO" id="GO:0016301">
    <property type="term" value="F:kinase activity"/>
    <property type="evidence" value="ECO:0007669"/>
    <property type="project" value="UniProtKB-KW"/>
</dbReference>
<dbReference type="InterPro" id="IPR011037">
    <property type="entry name" value="Pyrv_Knase-like_insert_dom_sf"/>
</dbReference>
<comment type="cofactor">
    <cofactor evidence="1">
        <name>K(+)</name>
        <dbReference type="ChEBI" id="CHEBI:29103"/>
    </cofactor>
</comment>
<dbReference type="SUPFAM" id="SSF51621">
    <property type="entry name" value="Phosphoenolpyruvate/pyruvate domain"/>
    <property type="match status" value="1"/>
</dbReference>
<evidence type="ECO:0000256" key="5">
    <source>
        <dbReference type="ARBA" id="ARBA00022679"/>
    </source>
</evidence>
<protein>
    <recommendedName>
        <fullName evidence="4">pyruvate kinase</fullName>
        <ecNumber evidence="4">2.7.1.40</ecNumber>
    </recommendedName>
</protein>
<keyword evidence="5" id="KW-0808">Transferase</keyword>
<dbReference type="GO" id="GO:0004743">
    <property type="term" value="F:pyruvate kinase activity"/>
    <property type="evidence" value="ECO:0007669"/>
    <property type="project" value="UniProtKB-EC"/>
</dbReference>
<keyword evidence="10" id="KW-0460">Magnesium</keyword>
<keyword evidence="6" id="KW-0479">Metal-binding</keyword>
<dbReference type="AlphaFoldDB" id="A0A2Z2J5T5"/>
<dbReference type="GO" id="GO:0000287">
    <property type="term" value="F:magnesium ion binding"/>
    <property type="evidence" value="ECO:0007669"/>
    <property type="project" value="InterPro"/>
</dbReference>
<evidence type="ECO:0000256" key="1">
    <source>
        <dbReference type="ARBA" id="ARBA00001958"/>
    </source>
</evidence>
<keyword evidence="12 14" id="KW-0670">Pyruvate</keyword>
<evidence type="ECO:0000256" key="6">
    <source>
        <dbReference type="ARBA" id="ARBA00022723"/>
    </source>
</evidence>
<evidence type="ECO:0000256" key="4">
    <source>
        <dbReference type="ARBA" id="ARBA00012142"/>
    </source>
</evidence>
<evidence type="ECO:0000256" key="7">
    <source>
        <dbReference type="ARBA" id="ARBA00022741"/>
    </source>
</evidence>
<accession>A0A2Z2J5T5</accession>
<dbReference type="InterPro" id="IPR015806">
    <property type="entry name" value="Pyrv_Knase_insert_dom_sf"/>
</dbReference>
<dbReference type="RefSeq" id="WP_086892003.1">
    <property type="nucleotide sequence ID" value="NZ_CP021252.1"/>
</dbReference>
<evidence type="ECO:0000256" key="8">
    <source>
        <dbReference type="ARBA" id="ARBA00022777"/>
    </source>
</evidence>
<gene>
    <name evidence="14" type="ORF">CBE89_11120</name>
</gene>
<dbReference type="EMBL" id="CP021252">
    <property type="protein sequence ID" value="ART21981.1"/>
    <property type="molecule type" value="Genomic_DNA"/>
</dbReference>
<dbReference type="SUPFAM" id="SSF50800">
    <property type="entry name" value="PK beta-barrel domain-like"/>
    <property type="match status" value="1"/>
</dbReference>
<evidence type="ECO:0000256" key="3">
    <source>
        <dbReference type="ARBA" id="ARBA00008663"/>
    </source>
</evidence>
<dbReference type="EC" id="2.7.1.40" evidence="4"/>
<evidence type="ECO:0000256" key="11">
    <source>
        <dbReference type="ARBA" id="ARBA00023152"/>
    </source>
</evidence>
<feature type="domain" description="Pyruvate kinase barrel" evidence="13">
    <location>
        <begin position="131"/>
        <end position="214"/>
    </location>
</feature>
<sequence>MSVADKLRTRLTDLITAVEAAPHEHAARISQVAPVHRPGAVNLVRYMALRSHDAVQVQEGLSSLGATSLSHPEPAVLERLHAAHNVLDAFESAPLSYPMQPIATAYASADDILESNTATLLGPTQEDTHARIMVTLPAEAADDYELVLGFAQAGMELARINCAHDDESVWSRMVDNVHRAAHEVGREILISCDLAGPKVRTGDITPGPAVVRVRVTRKPSGEVIAPATLVVHAPGADPSATIAAATSPLAQRPVVPLLVDAAWLNNLRPGAVATLRDVRGRKRTFLVDAVDSQAQTAVLHCTQNSYIGTKTVLECEGKATSLSGIAPLEQKLRLAVGDHAILTTDAAPAVVRDEGPTTIGCTAPEAVRALGVGHTVLFDDGSIEATVVETRESAAGEHEAVLEVTRAGIGGTNLAAHKGINLPDTDIPLPSLTAEDLAAFRFVATHCDIAAVSFIRTPDDVAFVLESLEAIAQDVAATDGAEAAERVRNLGIVLKIETIPAYEQLGSLLLEGMRHPKFGIMIARGDLAVELGFEKMVQVPGRIMKVAEAAHIPVIMATQVLENLAKNGLPSRAEITDAGYALRAECVMLNKGPHITEAIQILDRMSRKLGRTRLKNRQKLRQIGSWEHALG</sequence>
<feature type="domain" description="Pyruvate kinase barrel" evidence="13">
    <location>
        <begin position="329"/>
        <end position="590"/>
    </location>
</feature>
<evidence type="ECO:0000256" key="12">
    <source>
        <dbReference type="ARBA" id="ARBA00023317"/>
    </source>
</evidence>
<dbReference type="KEGG" id="cstr:CBE89_11120"/>
<dbReference type="NCBIfam" id="NF011314">
    <property type="entry name" value="PRK14725.1"/>
    <property type="match status" value="1"/>
</dbReference>
<evidence type="ECO:0000256" key="9">
    <source>
        <dbReference type="ARBA" id="ARBA00022840"/>
    </source>
</evidence>